<protein>
    <submittedName>
        <fullName evidence="1">SRPBCC family protein</fullName>
    </submittedName>
</protein>
<dbReference type="CDD" id="cd07812">
    <property type="entry name" value="SRPBCC"/>
    <property type="match status" value="1"/>
</dbReference>
<proteinExistence type="predicted"/>
<gene>
    <name evidence="1" type="ORF">ACFFMS_10425</name>
</gene>
<dbReference type="EMBL" id="JBHMAF010000046">
    <property type="protein sequence ID" value="MFB9758891.1"/>
    <property type="molecule type" value="Genomic_DNA"/>
</dbReference>
<dbReference type="Gene3D" id="3.30.530.20">
    <property type="match status" value="1"/>
</dbReference>
<evidence type="ECO:0000313" key="2">
    <source>
        <dbReference type="Proteomes" id="UP001589609"/>
    </source>
</evidence>
<evidence type="ECO:0000313" key="1">
    <source>
        <dbReference type="EMBL" id="MFB9758891.1"/>
    </source>
</evidence>
<organism evidence="1 2">
    <name type="scientific">Ectobacillus funiculus</name>
    <dbReference type="NCBI Taxonomy" id="137993"/>
    <lineage>
        <taxon>Bacteria</taxon>
        <taxon>Bacillati</taxon>
        <taxon>Bacillota</taxon>
        <taxon>Bacilli</taxon>
        <taxon>Bacillales</taxon>
        <taxon>Bacillaceae</taxon>
        <taxon>Ectobacillus</taxon>
    </lineage>
</organism>
<dbReference type="RefSeq" id="WP_379949181.1">
    <property type="nucleotide sequence ID" value="NZ_JBHMAF010000046.1"/>
</dbReference>
<dbReference type="InterPro" id="IPR023393">
    <property type="entry name" value="START-like_dom_sf"/>
</dbReference>
<keyword evidence="2" id="KW-1185">Reference proteome</keyword>
<dbReference type="Proteomes" id="UP001589609">
    <property type="component" value="Unassembled WGS sequence"/>
</dbReference>
<dbReference type="SUPFAM" id="SSF55961">
    <property type="entry name" value="Bet v1-like"/>
    <property type="match status" value="1"/>
</dbReference>
<reference evidence="1 2" key="1">
    <citation type="submission" date="2024-09" db="EMBL/GenBank/DDBJ databases">
        <authorList>
            <person name="Sun Q."/>
            <person name="Mori K."/>
        </authorList>
    </citation>
    <scope>NUCLEOTIDE SEQUENCE [LARGE SCALE GENOMIC DNA]</scope>
    <source>
        <strain evidence="1 2">JCM 11201</strain>
    </source>
</reference>
<name>A0ABV5WEU6_9BACI</name>
<accession>A0ABV5WEU6</accession>
<comment type="caution">
    <text evidence="1">The sequence shown here is derived from an EMBL/GenBank/DDBJ whole genome shotgun (WGS) entry which is preliminary data.</text>
</comment>
<sequence>MKSWTEEVQINASIEHVFSYLDGPLEQMQKIMPQVIENTPVKETAAVVGNVYLQKYKEGEEIQEYEVETLEYVNTSTHKTLKVEFVLANMFNITATYELEKIDEDHTLFRYIATNQALNENAERFLQFATNEVVVSFVNRVKSVAESEYNS</sequence>